<proteinExistence type="predicted"/>
<comment type="caution">
    <text evidence="1">The sequence shown here is derived from an EMBL/GenBank/DDBJ whole genome shotgun (WGS) entry which is preliminary data.</text>
</comment>
<name>X1PI64_9ZZZZ</name>
<dbReference type="Gene3D" id="2.70.70.10">
    <property type="entry name" value="Glucose Permease (Domain IIA)"/>
    <property type="match status" value="1"/>
</dbReference>
<feature type="non-terminal residue" evidence="1">
    <location>
        <position position="1"/>
    </location>
</feature>
<evidence type="ECO:0000313" key="1">
    <source>
        <dbReference type="EMBL" id="GAI42211.1"/>
    </source>
</evidence>
<dbReference type="EMBL" id="BARV01029193">
    <property type="protein sequence ID" value="GAI42211.1"/>
    <property type="molecule type" value="Genomic_DNA"/>
</dbReference>
<dbReference type="InterPro" id="IPR011055">
    <property type="entry name" value="Dup_hybrid_motif"/>
</dbReference>
<evidence type="ECO:0008006" key="2">
    <source>
        <dbReference type="Google" id="ProtNLM"/>
    </source>
</evidence>
<accession>X1PI64</accession>
<sequence>IGSYTSGPHKAWETEGALAAIDFAPPSVESGCLPSDEWIVASASGSVVRSEHGAVVLDLDATGSNQNSTNTVSDGNEHTGWALLYMHVAAKNRVPVGTNLQAGDPIGHPSCEGGPATGTHIHIARKFYGEWIAADGPVPFVMDGWVAHAGYRPFEGTLVRDGITIRANIFSPGSSFISRDAQGTYRINRFIHQNQYRRRLCD</sequence>
<reference evidence="1" key="1">
    <citation type="journal article" date="2014" name="Front. Microbiol.">
        <title>High frequency of phylogenetically diverse reductive dehalogenase-homologous genes in deep subseafloor sedimentary metagenomes.</title>
        <authorList>
            <person name="Kawai M."/>
            <person name="Futagami T."/>
            <person name="Toyoda A."/>
            <person name="Takaki Y."/>
            <person name="Nishi S."/>
            <person name="Hori S."/>
            <person name="Arai W."/>
            <person name="Tsubouchi T."/>
            <person name="Morono Y."/>
            <person name="Uchiyama I."/>
            <person name="Ito T."/>
            <person name="Fujiyama A."/>
            <person name="Inagaki F."/>
            <person name="Takami H."/>
        </authorList>
    </citation>
    <scope>NUCLEOTIDE SEQUENCE</scope>
    <source>
        <strain evidence="1">Expedition CK06-06</strain>
    </source>
</reference>
<dbReference type="AlphaFoldDB" id="X1PI64"/>
<gene>
    <name evidence="1" type="ORF">S06H3_46601</name>
</gene>
<organism evidence="1">
    <name type="scientific">marine sediment metagenome</name>
    <dbReference type="NCBI Taxonomy" id="412755"/>
    <lineage>
        <taxon>unclassified sequences</taxon>
        <taxon>metagenomes</taxon>
        <taxon>ecological metagenomes</taxon>
    </lineage>
</organism>
<protein>
    <recommendedName>
        <fullName evidence="2">Peptidase M23 domain-containing protein</fullName>
    </recommendedName>
</protein>